<evidence type="ECO:0000313" key="1">
    <source>
        <dbReference type="EMBL" id="KAL0010193.1"/>
    </source>
</evidence>
<dbReference type="AlphaFoldDB" id="A0AAW2DKU9"/>
<proteinExistence type="predicted"/>
<dbReference type="PANTHER" id="PTHR35218">
    <property type="entry name" value="RNASE H DOMAIN-CONTAINING PROTEIN"/>
    <property type="match status" value="1"/>
</dbReference>
<dbReference type="EMBL" id="JAZDWU010000002">
    <property type="protein sequence ID" value="KAL0010193.1"/>
    <property type="molecule type" value="Genomic_DNA"/>
</dbReference>
<reference evidence="1 2" key="1">
    <citation type="submission" date="2024-01" db="EMBL/GenBank/DDBJ databases">
        <title>A telomere-to-telomere, gap-free genome of sweet tea (Lithocarpus litseifolius).</title>
        <authorList>
            <person name="Zhou J."/>
        </authorList>
    </citation>
    <scope>NUCLEOTIDE SEQUENCE [LARGE SCALE GENOMIC DNA]</scope>
    <source>
        <strain evidence="1">Zhou-2022a</strain>
        <tissue evidence="1">Leaf</tissue>
    </source>
</reference>
<dbReference type="PANTHER" id="PTHR35218:SF9">
    <property type="entry name" value="ENDONUCLEASE_EXONUCLEASE_PHOSPHATASE DOMAIN-CONTAINING PROTEIN"/>
    <property type="match status" value="1"/>
</dbReference>
<keyword evidence="2" id="KW-1185">Reference proteome</keyword>
<dbReference type="InterPro" id="IPR036691">
    <property type="entry name" value="Endo/exonu/phosph_ase_sf"/>
</dbReference>
<comment type="caution">
    <text evidence="1">The sequence shown here is derived from an EMBL/GenBank/DDBJ whole genome shotgun (WGS) entry which is preliminary data.</text>
</comment>
<protein>
    <submittedName>
        <fullName evidence="1">Uncharacterized protein</fullName>
    </submittedName>
</protein>
<dbReference type="Proteomes" id="UP001459277">
    <property type="component" value="Unassembled WGS sequence"/>
</dbReference>
<gene>
    <name evidence="1" type="ORF">SO802_005301</name>
</gene>
<sequence length="68" mass="7639">MKILGWNWRGAGNTNFYRNFYNIIRNHRPSIAVILETRISGDRADATNSNLGFDNVYCLNANGFSGGI</sequence>
<organism evidence="1 2">
    <name type="scientific">Lithocarpus litseifolius</name>
    <dbReference type="NCBI Taxonomy" id="425828"/>
    <lineage>
        <taxon>Eukaryota</taxon>
        <taxon>Viridiplantae</taxon>
        <taxon>Streptophyta</taxon>
        <taxon>Embryophyta</taxon>
        <taxon>Tracheophyta</taxon>
        <taxon>Spermatophyta</taxon>
        <taxon>Magnoliopsida</taxon>
        <taxon>eudicotyledons</taxon>
        <taxon>Gunneridae</taxon>
        <taxon>Pentapetalae</taxon>
        <taxon>rosids</taxon>
        <taxon>fabids</taxon>
        <taxon>Fagales</taxon>
        <taxon>Fagaceae</taxon>
        <taxon>Lithocarpus</taxon>
    </lineage>
</organism>
<evidence type="ECO:0000313" key="2">
    <source>
        <dbReference type="Proteomes" id="UP001459277"/>
    </source>
</evidence>
<name>A0AAW2DKU9_9ROSI</name>
<dbReference type="Gene3D" id="3.60.10.10">
    <property type="entry name" value="Endonuclease/exonuclease/phosphatase"/>
    <property type="match status" value="1"/>
</dbReference>
<accession>A0AAW2DKU9</accession>